<evidence type="ECO:0000313" key="2">
    <source>
        <dbReference type="Proteomes" id="UP000011083"/>
    </source>
</evidence>
<dbReference type="KEGG" id="acan:ACA1_068290"/>
<dbReference type="AlphaFoldDB" id="L8HDI2"/>
<name>L8HDI2_ACACF</name>
<dbReference type="GeneID" id="14924218"/>
<accession>L8HDI2</accession>
<gene>
    <name evidence="1" type="ORF">ACA1_068290</name>
</gene>
<dbReference type="RefSeq" id="XP_004352773.1">
    <property type="nucleotide sequence ID" value="XM_004352721.1"/>
</dbReference>
<dbReference type="EMBL" id="KB007857">
    <property type="protein sequence ID" value="ELR23245.1"/>
    <property type="molecule type" value="Genomic_DNA"/>
</dbReference>
<evidence type="ECO:0000313" key="1">
    <source>
        <dbReference type="EMBL" id="ELR23245.1"/>
    </source>
</evidence>
<proteinExistence type="predicted"/>
<reference evidence="1 2" key="1">
    <citation type="journal article" date="2013" name="Genome Biol.">
        <title>Genome of Acanthamoeba castellanii highlights extensive lateral gene transfer and early evolution of tyrosine kinase signaling.</title>
        <authorList>
            <person name="Clarke M."/>
            <person name="Lohan A.J."/>
            <person name="Liu B."/>
            <person name="Lagkouvardos I."/>
            <person name="Roy S."/>
            <person name="Zafar N."/>
            <person name="Bertelli C."/>
            <person name="Schilde C."/>
            <person name="Kianianmomeni A."/>
            <person name="Burglin T.R."/>
            <person name="Frech C."/>
            <person name="Turcotte B."/>
            <person name="Kopec K.O."/>
            <person name="Synnott J.M."/>
            <person name="Choo C."/>
            <person name="Paponov I."/>
            <person name="Finkler A."/>
            <person name="Soon Heng Tan C."/>
            <person name="Hutchins A.P."/>
            <person name="Weinmeier T."/>
            <person name="Rattei T."/>
            <person name="Chu J.S."/>
            <person name="Gimenez G."/>
            <person name="Irimia M."/>
            <person name="Rigden D.J."/>
            <person name="Fitzpatrick D.A."/>
            <person name="Lorenzo-Morales J."/>
            <person name="Bateman A."/>
            <person name="Chiu C.H."/>
            <person name="Tang P."/>
            <person name="Hegemann P."/>
            <person name="Fromm H."/>
            <person name="Raoult D."/>
            <person name="Greub G."/>
            <person name="Miranda-Saavedra D."/>
            <person name="Chen N."/>
            <person name="Nash P."/>
            <person name="Ginger M.L."/>
            <person name="Horn M."/>
            <person name="Schaap P."/>
            <person name="Caler L."/>
            <person name="Loftus B."/>
        </authorList>
    </citation>
    <scope>NUCLEOTIDE SEQUENCE [LARGE SCALE GENOMIC DNA]</scope>
    <source>
        <strain evidence="1 2">Neff</strain>
    </source>
</reference>
<protein>
    <submittedName>
        <fullName evidence="1">Uncharacterized protein</fullName>
    </submittedName>
</protein>
<organism evidence="1 2">
    <name type="scientific">Acanthamoeba castellanii (strain ATCC 30010 / Neff)</name>
    <dbReference type="NCBI Taxonomy" id="1257118"/>
    <lineage>
        <taxon>Eukaryota</taxon>
        <taxon>Amoebozoa</taxon>
        <taxon>Discosea</taxon>
        <taxon>Longamoebia</taxon>
        <taxon>Centramoebida</taxon>
        <taxon>Acanthamoebidae</taxon>
        <taxon>Acanthamoeba</taxon>
    </lineage>
</organism>
<keyword evidence="2" id="KW-1185">Reference proteome</keyword>
<dbReference type="VEuPathDB" id="AmoebaDB:ACA1_068290"/>
<dbReference type="Proteomes" id="UP000011083">
    <property type="component" value="Unassembled WGS sequence"/>
</dbReference>
<sequence length="141" mass="16056">MQGVFVRDALYGVGDNTTAKQLRKAFDAQAFAWFAGTYHNFLAIYSSSSRHLERRAAAHIDNLRNRRSQPGWRELYIEHKRLLQDRAWQLDRLMLAIDADGRRALDVARSPDQAEGSPMARVVKDALRRASVAGPTLYSRL</sequence>